<dbReference type="PANTHER" id="PTHR42852">
    <property type="entry name" value="THIOL:DISULFIDE INTERCHANGE PROTEIN DSBE"/>
    <property type="match status" value="1"/>
</dbReference>
<feature type="chain" id="PRO_5045089539" evidence="1">
    <location>
        <begin position="29"/>
        <end position="176"/>
    </location>
</feature>
<organism evidence="3 4">
    <name type="scientific">Faecalicatena faecalis</name>
    <dbReference type="NCBI Taxonomy" id="2726362"/>
    <lineage>
        <taxon>Bacteria</taxon>
        <taxon>Bacillati</taxon>
        <taxon>Bacillota</taxon>
        <taxon>Clostridia</taxon>
        <taxon>Lachnospirales</taxon>
        <taxon>Lachnospiraceae</taxon>
        <taxon>Faecalicatena</taxon>
    </lineage>
</organism>
<dbReference type="PROSITE" id="PS51352">
    <property type="entry name" value="THIOREDOXIN_2"/>
    <property type="match status" value="1"/>
</dbReference>
<name>A0ABS6D321_9FIRM</name>
<feature type="domain" description="Thioredoxin" evidence="2">
    <location>
        <begin position="34"/>
        <end position="171"/>
    </location>
</feature>
<dbReference type="Proteomes" id="UP000723714">
    <property type="component" value="Unassembled WGS sequence"/>
</dbReference>
<comment type="caution">
    <text evidence="3">The sequence shown here is derived from an EMBL/GenBank/DDBJ whole genome shotgun (WGS) entry which is preliminary data.</text>
</comment>
<sequence length="176" mass="19634">MKRVRRIMLALISCICIVVCIGCGQKQAIQNPELSKGSEAPDFKIELNDGSIFSLSENEGRVVLLNFWATWCSACVNEMPALEKLYEEYGDKIQIIAVNTAESKETADQFIEKQNYHFPVGYDEDSEVSSKYPSVGIPYTLIIGKDGRVTAVFVGAQNADKQYKIYKQALSEAYGQ</sequence>
<feature type="signal peptide" evidence="1">
    <location>
        <begin position="1"/>
        <end position="28"/>
    </location>
</feature>
<proteinExistence type="predicted"/>
<evidence type="ECO:0000259" key="2">
    <source>
        <dbReference type="PROSITE" id="PS51352"/>
    </source>
</evidence>
<dbReference type="CDD" id="cd02966">
    <property type="entry name" value="TlpA_like_family"/>
    <property type="match status" value="1"/>
</dbReference>
<keyword evidence="1" id="KW-0732">Signal</keyword>
<dbReference type="PANTHER" id="PTHR42852:SF13">
    <property type="entry name" value="PROTEIN DIPZ"/>
    <property type="match status" value="1"/>
</dbReference>
<dbReference type="EMBL" id="JABACJ020000005">
    <property type="protein sequence ID" value="MBU3875607.1"/>
    <property type="molecule type" value="Genomic_DNA"/>
</dbReference>
<evidence type="ECO:0000313" key="4">
    <source>
        <dbReference type="Proteomes" id="UP000723714"/>
    </source>
</evidence>
<dbReference type="Pfam" id="PF08534">
    <property type="entry name" value="Redoxin"/>
    <property type="match status" value="1"/>
</dbReference>
<gene>
    <name evidence="3" type="ORF">HGO97_007255</name>
</gene>
<accession>A0ABS6D321</accession>
<dbReference type="InterPro" id="IPR013740">
    <property type="entry name" value="Redoxin"/>
</dbReference>
<protein>
    <submittedName>
        <fullName evidence="3">TlpA family protein disulfide reductase</fullName>
    </submittedName>
</protein>
<evidence type="ECO:0000256" key="1">
    <source>
        <dbReference type="SAM" id="SignalP"/>
    </source>
</evidence>
<dbReference type="InterPro" id="IPR050553">
    <property type="entry name" value="Thioredoxin_ResA/DsbE_sf"/>
</dbReference>
<keyword evidence="4" id="KW-1185">Reference proteome</keyword>
<reference evidence="3 4" key="1">
    <citation type="submission" date="2021-06" db="EMBL/GenBank/DDBJ databases">
        <title>Faecalicatena sp. nov. isolated from porcine feces.</title>
        <authorList>
            <person name="Oh B.S."/>
            <person name="Lee J.H."/>
        </authorList>
    </citation>
    <scope>NUCLEOTIDE SEQUENCE [LARGE SCALE GENOMIC DNA]</scope>
    <source>
        <strain evidence="3 4">AGMB00832</strain>
    </source>
</reference>
<dbReference type="InterPro" id="IPR013766">
    <property type="entry name" value="Thioredoxin_domain"/>
</dbReference>
<dbReference type="RefSeq" id="WP_216240653.1">
    <property type="nucleotide sequence ID" value="NZ_JABACJ020000005.1"/>
</dbReference>
<evidence type="ECO:0000313" key="3">
    <source>
        <dbReference type="EMBL" id="MBU3875607.1"/>
    </source>
</evidence>